<evidence type="ECO:0000313" key="8">
    <source>
        <dbReference type="EMBL" id="KAK1282194.1"/>
    </source>
</evidence>
<dbReference type="Pfam" id="PF08263">
    <property type="entry name" value="LRRNT_2"/>
    <property type="match status" value="1"/>
</dbReference>
<dbReference type="InterPro" id="IPR013210">
    <property type="entry name" value="LRR_N_plant-typ"/>
</dbReference>
<dbReference type="InterPro" id="IPR001611">
    <property type="entry name" value="Leu-rich_rpt"/>
</dbReference>
<protein>
    <submittedName>
        <fullName evidence="8">Polygalacturonase inhibitor 1</fullName>
    </submittedName>
</protein>
<dbReference type="InterPro" id="IPR032675">
    <property type="entry name" value="LRR_dom_sf"/>
</dbReference>
<keyword evidence="4" id="KW-0677">Repeat</keyword>
<dbReference type="InterPro" id="IPR053211">
    <property type="entry name" value="DNA_repair-toleration"/>
</dbReference>
<dbReference type="Pfam" id="PF13855">
    <property type="entry name" value="LRR_8"/>
    <property type="match status" value="1"/>
</dbReference>
<dbReference type="EMBL" id="JAUJYO010000022">
    <property type="protein sequence ID" value="KAK1282194.1"/>
    <property type="molecule type" value="Genomic_DNA"/>
</dbReference>
<evidence type="ECO:0000256" key="6">
    <source>
        <dbReference type="SAM" id="SignalP"/>
    </source>
</evidence>
<evidence type="ECO:0000256" key="5">
    <source>
        <dbReference type="ARBA" id="ARBA00023136"/>
    </source>
</evidence>
<evidence type="ECO:0000256" key="4">
    <source>
        <dbReference type="ARBA" id="ARBA00022737"/>
    </source>
</evidence>
<keyword evidence="3 6" id="KW-0732">Signal</keyword>
<feature type="signal peptide" evidence="6">
    <location>
        <begin position="1"/>
        <end position="26"/>
    </location>
</feature>
<evidence type="ECO:0000256" key="1">
    <source>
        <dbReference type="ARBA" id="ARBA00004370"/>
    </source>
</evidence>
<name>A0AAV9C0D6_ACOCL</name>
<dbReference type="Proteomes" id="UP001180020">
    <property type="component" value="Unassembled WGS sequence"/>
</dbReference>
<organism evidence="8 9">
    <name type="scientific">Acorus calamus</name>
    <name type="common">Sweet flag</name>
    <dbReference type="NCBI Taxonomy" id="4465"/>
    <lineage>
        <taxon>Eukaryota</taxon>
        <taxon>Viridiplantae</taxon>
        <taxon>Streptophyta</taxon>
        <taxon>Embryophyta</taxon>
        <taxon>Tracheophyta</taxon>
        <taxon>Spermatophyta</taxon>
        <taxon>Magnoliopsida</taxon>
        <taxon>Liliopsida</taxon>
        <taxon>Acoraceae</taxon>
        <taxon>Acorus</taxon>
    </lineage>
</organism>
<dbReference type="GO" id="GO:0016020">
    <property type="term" value="C:membrane"/>
    <property type="evidence" value="ECO:0007669"/>
    <property type="project" value="UniProtKB-SubCell"/>
</dbReference>
<sequence length="307" mass="33713">MATHISFFFICIPLIIFSSLPLPTLAAKCNKDDKKVLLRIDAEFGKPNPSWTNQMACCDWYGVDCDSDGRVIGLNFFKDPAINGTIPPSIGDLPLKRITMLRITWTGISGPVPDFLSEIKSLNFLDLSFNSLTGSIPASLGTLPNLNVLHLDRNRLTGTIPDSLGNLVPSASLYLSHNMLSGSIPRSLGNFRTYILDLSRNQLVGDASFLFGASKPTDTILISRNLLEFDLTKVAFPVNLTSLDLSHNKIYGKIPSQITALDNLQFFNASYNSLCGEIPQGGRVQNFDQYSFFHNKCLCGAPLEACK</sequence>
<dbReference type="PRINTS" id="PR00019">
    <property type="entry name" value="LEURICHRPT"/>
</dbReference>
<feature type="domain" description="Leucine-rich repeat-containing N-terminal plant-type" evidence="7">
    <location>
        <begin position="31"/>
        <end position="66"/>
    </location>
</feature>
<evidence type="ECO:0000256" key="3">
    <source>
        <dbReference type="ARBA" id="ARBA00022729"/>
    </source>
</evidence>
<comment type="caution">
    <text evidence="8">The sequence shown here is derived from an EMBL/GenBank/DDBJ whole genome shotgun (WGS) entry which is preliminary data.</text>
</comment>
<keyword evidence="2" id="KW-0433">Leucine-rich repeat</keyword>
<reference evidence="8" key="1">
    <citation type="journal article" date="2023" name="Nat. Commun.">
        <title>Diploid and tetraploid genomes of Acorus and the evolution of monocots.</title>
        <authorList>
            <person name="Ma L."/>
            <person name="Liu K.W."/>
            <person name="Li Z."/>
            <person name="Hsiao Y.Y."/>
            <person name="Qi Y."/>
            <person name="Fu T."/>
            <person name="Tang G.D."/>
            <person name="Zhang D."/>
            <person name="Sun W.H."/>
            <person name="Liu D.K."/>
            <person name="Li Y."/>
            <person name="Chen G.Z."/>
            <person name="Liu X.D."/>
            <person name="Liao X.Y."/>
            <person name="Jiang Y.T."/>
            <person name="Yu X."/>
            <person name="Hao Y."/>
            <person name="Huang J."/>
            <person name="Zhao X.W."/>
            <person name="Ke S."/>
            <person name="Chen Y.Y."/>
            <person name="Wu W.L."/>
            <person name="Hsu J.L."/>
            <person name="Lin Y.F."/>
            <person name="Huang M.D."/>
            <person name="Li C.Y."/>
            <person name="Huang L."/>
            <person name="Wang Z.W."/>
            <person name="Zhao X."/>
            <person name="Zhong W.Y."/>
            <person name="Peng D.H."/>
            <person name="Ahmad S."/>
            <person name="Lan S."/>
            <person name="Zhang J.S."/>
            <person name="Tsai W.C."/>
            <person name="Van de Peer Y."/>
            <person name="Liu Z.J."/>
        </authorList>
    </citation>
    <scope>NUCLEOTIDE SEQUENCE</scope>
    <source>
        <strain evidence="8">CP</strain>
    </source>
</reference>
<keyword evidence="9" id="KW-1185">Reference proteome</keyword>
<feature type="chain" id="PRO_5043821429" evidence="6">
    <location>
        <begin position="27"/>
        <end position="307"/>
    </location>
</feature>
<accession>A0AAV9C0D6</accession>
<dbReference type="PROSITE" id="PS51450">
    <property type="entry name" value="LRR"/>
    <property type="match status" value="1"/>
</dbReference>
<dbReference type="PANTHER" id="PTHR48060">
    <property type="entry name" value="DNA DAMAGE-REPAIR/TOLERATION PROTEIN DRT100"/>
    <property type="match status" value="1"/>
</dbReference>
<evidence type="ECO:0000259" key="7">
    <source>
        <dbReference type="Pfam" id="PF08263"/>
    </source>
</evidence>
<keyword evidence="5" id="KW-0472">Membrane</keyword>
<dbReference type="AlphaFoldDB" id="A0AAV9C0D6"/>
<dbReference type="SUPFAM" id="SSF52058">
    <property type="entry name" value="L domain-like"/>
    <property type="match status" value="1"/>
</dbReference>
<dbReference type="FunFam" id="3.80.10.10:FF:000400">
    <property type="entry name" value="Nuclear pore complex protein NUP107"/>
    <property type="match status" value="1"/>
</dbReference>
<comment type="subcellular location">
    <subcellularLocation>
        <location evidence="1">Membrane</location>
    </subcellularLocation>
</comment>
<evidence type="ECO:0000313" key="9">
    <source>
        <dbReference type="Proteomes" id="UP001180020"/>
    </source>
</evidence>
<dbReference type="PANTHER" id="PTHR48060:SF21">
    <property type="entry name" value="L DOMAIN-LIKE PROTEIN"/>
    <property type="match status" value="1"/>
</dbReference>
<proteinExistence type="predicted"/>
<reference evidence="8" key="2">
    <citation type="submission" date="2023-06" db="EMBL/GenBank/DDBJ databases">
        <authorList>
            <person name="Ma L."/>
            <person name="Liu K.-W."/>
            <person name="Li Z."/>
            <person name="Hsiao Y.-Y."/>
            <person name="Qi Y."/>
            <person name="Fu T."/>
            <person name="Tang G."/>
            <person name="Zhang D."/>
            <person name="Sun W.-H."/>
            <person name="Liu D.-K."/>
            <person name="Li Y."/>
            <person name="Chen G.-Z."/>
            <person name="Liu X.-D."/>
            <person name="Liao X.-Y."/>
            <person name="Jiang Y.-T."/>
            <person name="Yu X."/>
            <person name="Hao Y."/>
            <person name="Huang J."/>
            <person name="Zhao X.-W."/>
            <person name="Ke S."/>
            <person name="Chen Y.-Y."/>
            <person name="Wu W.-L."/>
            <person name="Hsu J.-L."/>
            <person name="Lin Y.-F."/>
            <person name="Huang M.-D."/>
            <person name="Li C.-Y."/>
            <person name="Huang L."/>
            <person name="Wang Z.-W."/>
            <person name="Zhao X."/>
            <person name="Zhong W.-Y."/>
            <person name="Peng D.-H."/>
            <person name="Ahmad S."/>
            <person name="Lan S."/>
            <person name="Zhang J.-S."/>
            <person name="Tsai W.-C."/>
            <person name="Van De Peer Y."/>
            <person name="Liu Z.-J."/>
        </authorList>
    </citation>
    <scope>NUCLEOTIDE SEQUENCE</scope>
    <source>
        <strain evidence="8">CP</strain>
        <tissue evidence="8">Leaves</tissue>
    </source>
</reference>
<dbReference type="Pfam" id="PF00560">
    <property type="entry name" value="LRR_1"/>
    <property type="match status" value="1"/>
</dbReference>
<dbReference type="Gene3D" id="3.80.10.10">
    <property type="entry name" value="Ribonuclease Inhibitor"/>
    <property type="match status" value="1"/>
</dbReference>
<evidence type="ECO:0000256" key="2">
    <source>
        <dbReference type="ARBA" id="ARBA00022614"/>
    </source>
</evidence>
<gene>
    <name evidence="8" type="primary">PGIP1</name>
    <name evidence="8" type="ORF">QJS10_CPB22g01462</name>
</gene>